<gene>
    <name evidence="2" type="ORF">METZ01_LOCUS316098</name>
</gene>
<dbReference type="PANTHER" id="PTHR30489">
    <property type="entry name" value="LIPOPROTEIN-RELEASING SYSTEM TRANSMEMBRANE PROTEIN LOLE"/>
    <property type="match status" value="1"/>
</dbReference>
<dbReference type="GO" id="GO:0044874">
    <property type="term" value="P:lipoprotein localization to outer membrane"/>
    <property type="evidence" value="ECO:0007669"/>
    <property type="project" value="TreeGrafter"/>
</dbReference>
<accession>A0A382NPY7</accession>
<feature type="non-terminal residue" evidence="2">
    <location>
        <position position="267"/>
    </location>
</feature>
<dbReference type="AlphaFoldDB" id="A0A382NPY7"/>
<proteinExistence type="predicted"/>
<protein>
    <recommendedName>
        <fullName evidence="1">MacB-like periplasmic core domain-containing protein</fullName>
    </recommendedName>
</protein>
<sequence length="267" mass="29438">MSLLGIVFGVAFFVVTQAQTSGFEAFFIRTILGTNGAIRVSDRFQDIHGTVTKVSDDGQARFVFHSREGARYVEGIEYPEELRKATVGFPRVTGVSEILEGAGVLDTGSRSHSVRIHGIRASDHIAVSDLENQVIRGGIKNFRDDRLGILVGNRIAERLRLEPGDRVILAGSHESLHLRVAGIFETGVSQIDKSRIYLDLSTARSFLRKPHGGSVFQVGIRQPEDAPGLAAQMQETFAHRVVSWQEREKVWLDVFKALRVSSAITVS</sequence>
<dbReference type="Pfam" id="PF12704">
    <property type="entry name" value="MacB_PCD"/>
    <property type="match status" value="1"/>
</dbReference>
<evidence type="ECO:0000313" key="2">
    <source>
        <dbReference type="EMBL" id="SVC63244.1"/>
    </source>
</evidence>
<dbReference type="GO" id="GO:0098797">
    <property type="term" value="C:plasma membrane protein complex"/>
    <property type="evidence" value="ECO:0007669"/>
    <property type="project" value="TreeGrafter"/>
</dbReference>
<name>A0A382NPY7_9ZZZZ</name>
<dbReference type="InterPro" id="IPR051447">
    <property type="entry name" value="Lipoprotein-release_system"/>
</dbReference>
<evidence type="ECO:0000259" key="1">
    <source>
        <dbReference type="Pfam" id="PF12704"/>
    </source>
</evidence>
<dbReference type="PANTHER" id="PTHR30489:SF0">
    <property type="entry name" value="LIPOPROTEIN-RELEASING SYSTEM TRANSMEMBRANE PROTEIN LOLE"/>
    <property type="match status" value="1"/>
</dbReference>
<feature type="domain" description="MacB-like periplasmic core" evidence="1">
    <location>
        <begin position="2"/>
        <end position="235"/>
    </location>
</feature>
<organism evidence="2">
    <name type="scientific">marine metagenome</name>
    <dbReference type="NCBI Taxonomy" id="408172"/>
    <lineage>
        <taxon>unclassified sequences</taxon>
        <taxon>metagenomes</taxon>
        <taxon>ecological metagenomes</taxon>
    </lineage>
</organism>
<reference evidence="2" key="1">
    <citation type="submission" date="2018-05" db="EMBL/GenBank/DDBJ databases">
        <authorList>
            <person name="Lanie J.A."/>
            <person name="Ng W.-L."/>
            <person name="Kazmierczak K.M."/>
            <person name="Andrzejewski T.M."/>
            <person name="Davidsen T.M."/>
            <person name="Wayne K.J."/>
            <person name="Tettelin H."/>
            <person name="Glass J.I."/>
            <person name="Rusch D."/>
            <person name="Podicherti R."/>
            <person name="Tsui H.-C.T."/>
            <person name="Winkler M.E."/>
        </authorList>
    </citation>
    <scope>NUCLEOTIDE SEQUENCE</scope>
</reference>
<dbReference type="InterPro" id="IPR025857">
    <property type="entry name" value="MacB_PCD"/>
</dbReference>
<dbReference type="EMBL" id="UINC01101984">
    <property type="protein sequence ID" value="SVC63244.1"/>
    <property type="molecule type" value="Genomic_DNA"/>
</dbReference>